<proteinExistence type="predicted"/>
<reference evidence="1 2" key="1">
    <citation type="journal article" date="2021" name="Appl. Environ. Microbiol.">
        <title>Genetic linkage and physical mapping for an oyster mushroom Pleurotus cornucopiae and QTL analysis for the trait cap color.</title>
        <authorList>
            <person name="Zhang Y."/>
            <person name="Gao W."/>
            <person name="Sonnenberg A."/>
            <person name="Chen Q."/>
            <person name="Zhang J."/>
            <person name="Huang C."/>
        </authorList>
    </citation>
    <scope>NUCLEOTIDE SEQUENCE [LARGE SCALE GENOMIC DNA]</scope>
    <source>
        <strain evidence="1">CCMSSC00406</strain>
    </source>
</reference>
<evidence type="ECO:0000313" key="1">
    <source>
        <dbReference type="EMBL" id="KAG9220312.1"/>
    </source>
</evidence>
<dbReference type="EMBL" id="WQMT02000007">
    <property type="protein sequence ID" value="KAG9220312.1"/>
    <property type="molecule type" value="Genomic_DNA"/>
</dbReference>
<protein>
    <submittedName>
        <fullName evidence="1">Uncharacterized protein</fullName>
    </submittedName>
</protein>
<evidence type="ECO:0000313" key="2">
    <source>
        <dbReference type="Proteomes" id="UP000824881"/>
    </source>
</evidence>
<sequence>MQQQHHYVLKAGIHSTNGSGVRARATLLLASRFRYTPFVNTLLSLDIPQHRLPRRRVVHDISKPRFTVGFPSLTSDKHFMVKILGKATTTDYARSVARYHSVPDGLKVPPTEEVRLPSSLHITTTTTTPTMPLDKLPSELLLSVASFLPRNDALALSRTSRKMYSIAEIQLYTNVELEMGQSTGKSGDDPLNSFYANLMVKHVRCTYVQSLSLFFGRPFANRDLILVHAIIDALPCLRTMLLTHRALDFSVDDAPIPSQSLTSHRAMLKTLSRALQAVMPSYRHKVTPPPFAYIANGLPQRRSPRLDLTWFNLTPFNTPFFISFVSLHSNIRFLYLPQCFNKNFPRVNASVLPNLESIQAHFKVVLALLPGRNVQRVKTYFTGFSDRRKGLRDASGRAFNEDGLENIKVLSCQRDRYVDAGFFACLLQKMKGLEVLDLTGDILITPSLQEIDVLALQNTSIQLIRLHGRYTQGVASDLFKSNGSLECVDWSEGVVARLHRDGKQNQNLVWRCKPRDVWLADWKTDSYVNQL</sequence>
<name>A0ACB7IPY4_PLECO</name>
<gene>
    <name evidence="1" type="ORF">CCMSSC00406_0006377</name>
</gene>
<keyword evidence="2" id="KW-1185">Reference proteome</keyword>
<comment type="caution">
    <text evidence="1">The sequence shown here is derived from an EMBL/GenBank/DDBJ whole genome shotgun (WGS) entry which is preliminary data.</text>
</comment>
<dbReference type="Proteomes" id="UP000824881">
    <property type="component" value="Unassembled WGS sequence"/>
</dbReference>
<accession>A0ACB7IPY4</accession>
<organism evidence="1 2">
    <name type="scientific">Pleurotus cornucopiae</name>
    <name type="common">Cornucopia mushroom</name>
    <dbReference type="NCBI Taxonomy" id="5321"/>
    <lineage>
        <taxon>Eukaryota</taxon>
        <taxon>Fungi</taxon>
        <taxon>Dikarya</taxon>
        <taxon>Basidiomycota</taxon>
        <taxon>Agaricomycotina</taxon>
        <taxon>Agaricomycetes</taxon>
        <taxon>Agaricomycetidae</taxon>
        <taxon>Agaricales</taxon>
        <taxon>Pleurotineae</taxon>
        <taxon>Pleurotaceae</taxon>
        <taxon>Pleurotus</taxon>
    </lineage>
</organism>